<accession>A0A6J5P689</accession>
<protein>
    <submittedName>
        <fullName evidence="1">Uncharacterized protein</fullName>
    </submittedName>
</protein>
<proteinExistence type="predicted"/>
<organism evidence="1">
    <name type="scientific">uncultured Caudovirales phage</name>
    <dbReference type="NCBI Taxonomy" id="2100421"/>
    <lineage>
        <taxon>Viruses</taxon>
        <taxon>Duplodnaviria</taxon>
        <taxon>Heunggongvirae</taxon>
        <taxon>Uroviricota</taxon>
        <taxon>Caudoviricetes</taxon>
        <taxon>Peduoviridae</taxon>
        <taxon>Maltschvirus</taxon>
        <taxon>Maltschvirus maltsch</taxon>
    </lineage>
</organism>
<gene>
    <name evidence="1" type="ORF">UFOVP795_10</name>
</gene>
<dbReference type="EMBL" id="LR796739">
    <property type="protein sequence ID" value="CAB4163034.1"/>
    <property type="molecule type" value="Genomic_DNA"/>
</dbReference>
<reference evidence="1" key="1">
    <citation type="submission" date="2020-04" db="EMBL/GenBank/DDBJ databases">
        <authorList>
            <person name="Chiriac C."/>
            <person name="Salcher M."/>
            <person name="Ghai R."/>
            <person name="Kavagutti S V."/>
        </authorList>
    </citation>
    <scope>NUCLEOTIDE SEQUENCE</scope>
</reference>
<name>A0A6J5P689_9CAUD</name>
<sequence length="210" mass="22516">MATYNTASKQLLDNYACISTLEPTEIVVGQSVTVASIAAPFNGTFQVLALPQYLFTGVDGVTGEFLYDENVPVPNQVLYACTGTDVDFVAFYTGTVAYTQVCTWITAAQILTWLGIQTATADDTTFVTQCASASNSFIYRRRQECGYYDSLTTSPSADVTLGTIMYGGGLYRQRGGITDFSSFDSMGVGSTTGLSPIIKQLIGVDRPQVA</sequence>
<evidence type="ECO:0000313" key="1">
    <source>
        <dbReference type="EMBL" id="CAB4163034.1"/>
    </source>
</evidence>